<evidence type="ECO:0000313" key="2">
    <source>
        <dbReference type="Proteomes" id="UP000293092"/>
    </source>
</evidence>
<sequence length="124" mass="13494">MTVARIVIALHAAPAADIPAHYRSLLAYQYAQAALVSGHQLDMVFFYSDAVLHAAKQENSKLAQQAIANWQMLSTENNIPLVICNTVAEVDHHMDTENLIVPFENGGLSEFAMAAAAADQVIQF</sequence>
<dbReference type="Proteomes" id="UP000293092">
    <property type="component" value="Unassembled WGS sequence"/>
</dbReference>
<comment type="caution">
    <text evidence="1">The sequence shown here is derived from an EMBL/GenBank/DDBJ whole genome shotgun (WGS) entry which is preliminary data.</text>
</comment>
<accession>A0ACD2HKS9</accession>
<name>A0ACD2HKS9_9GAMM</name>
<dbReference type="EMBL" id="PIQJ01000001">
    <property type="protein sequence ID" value="RZQ56848.1"/>
    <property type="molecule type" value="Genomic_DNA"/>
</dbReference>
<gene>
    <name evidence="1" type="ORF">CWI82_06095</name>
</gene>
<protein>
    <submittedName>
        <fullName evidence="1">Uncharacterized protein</fullName>
    </submittedName>
</protein>
<keyword evidence="2" id="KW-1185">Reference proteome</keyword>
<evidence type="ECO:0000313" key="1">
    <source>
        <dbReference type="EMBL" id="RZQ56848.1"/>
    </source>
</evidence>
<reference evidence="1" key="1">
    <citation type="submission" date="2017-11" db="EMBL/GenBank/DDBJ databases">
        <title>Comparative genomic and phylogenomic analyses of the family Idiomarinaceae.</title>
        <authorList>
            <person name="Liu Y."/>
            <person name="Shao Z."/>
        </authorList>
    </citation>
    <scope>NUCLEOTIDE SEQUENCE</scope>
    <source>
        <strain evidence="1">PIN1</strain>
    </source>
</reference>
<proteinExistence type="predicted"/>
<organism evidence="1 2">
    <name type="scientific">Pseudidiomarina tainanensis</name>
    <dbReference type="NCBI Taxonomy" id="502365"/>
    <lineage>
        <taxon>Bacteria</taxon>
        <taxon>Pseudomonadati</taxon>
        <taxon>Pseudomonadota</taxon>
        <taxon>Gammaproteobacteria</taxon>
        <taxon>Alteromonadales</taxon>
        <taxon>Idiomarinaceae</taxon>
        <taxon>Pseudidiomarina</taxon>
    </lineage>
</organism>